<accession>A0A8B6EXI2</accession>
<evidence type="ECO:0000313" key="6">
    <source>
        <dbReference type="EMBL" id="VDI40169.1"/>
    </source>
</evidence>
<keyword evidence="4" id="KW-0732">Signal</keyword>
<feature type="domain" description="RRM" evidence="5">
    <location>
        <begin position="154"/>
        <end position="228"/>
    </location>
</feature>
<feature type="compositionally biased region" description="Basic and acidic residues" evidence="3">
    <location>
        <begin position="230"/>
        <end position="239"/>
    </location>
</feature>
<feature type="compositionally biased region" description="Basic and acidic residues" evidence="3">
    <location>
        <begin position="350"/>
        <end position="396"/>
    </location>
</feature>
<dbReference type="GO" id="GO:0003743">
    <property type="term" value="F:translation initiation factor activity"/>
    <property type="evidence" value="ECO:0007669"/>
    <property type="project" value="UniProtKB-KW"/>
</dbReference>
<dbReference type="SMART" id="SM00360">
    <property type="entry name" value="RRM"/>
    <property type="match status" value="1"/>
</dbReference>
<organism evidence="6 7">
    <name type="scientific">Mytilus galloprovincialis</name>
    <name type="common">Mediterranean mussel</name>
    <dbReference type="NCBI Taxonomy" id="29158"/>
    <lineage>
        <taxon>Eukaryota</taxon>
        <taxon>Metazoa</taxon>
        <taxon>Spiralia</taxon>
        <taxon>Lophotrochozoa</taxon>
        <taxon>Mollusca</taxon>
        <taxon>Bivalvia</taxon>
        <taxon>Autobranchia</taxon>
        <taxon>Pteriomorphia</taxon>
        <taxon>Mytilida</taxon>
        <taxon>Mytiloidea</taxon>
        <taxon>Mytilidae</taxon>
        <taxon>Mytilinae</taxon>
        <taxon>Mytilus</taxon>
    </lineage>
</organism>
<evidence type="ECO:0000256" key="3">
    <source>
        <dbReference type="SAM" id="MobiDB-lite"/>
    </source>
</evidence>
<feature type="region of interest" description="Disordered" evidence="3">
    <location>
        <begin position="230"/>
        <end position="451"/>
    </location>
</feature>
<dbReference type="InterPro" id="IPR033107">
    <property type="entry name" value="EIF-4B_RRM"/>
</dbReference>
<dbReference type="SUPFAM" id="SSF54928">
    <property type="entry name" value="RNA-binding domain, RBD"/>
    <property type="match status" value="1"/>
</dbReference>
<comment type="caution">
    <text evidence="6">The sequence shown here is derived from an EMBL/GenBank/DDBJ whole genome shotgun (WGS) entry which is preliminary data.</text>
</comment>
<dbReference type="OrthoDB" id="1748655at2759"/>
<dbReference type="InterPro" id="IPR000504">
    <property type="entry name" value="RRM_dom"/>
</dbReference>
<sequence>MQLIIYHLILILFLILLQSRQIKLRMEMGNVPKRQQPDHRADNRSSMQQEILATGENIFMCLFFHQIFPILLLGKKKKIKGTKMALTDFLADGSSNQAPPARTDWAAEMESNDMEDLDMDFLKPKIDRSKLPTAPKSARGPDVDMDKVPSVPPFTAFIGNLAYETTEDNIADFFKKLNVLNVRLPEDRGRLRGFGYVEFADRQNLLDALNMNEENMMGRKVRVDLADQHQQNENKKSGGYDRQTSGDPDRAEGNWRAPPKSFDDFDRGPQRGGFDDRGPQRGGYDDRGPSRGFDDRGPSRGFDDRGSSRGFDDRGPSRGFDDRGPSRGFDDRGPSRGFDDRGPSRGGGYGRDRYDDRGPPRDRYDDRRQGYNDRGGRDFNRFDDRGPPRGGYDDRGPPGADDGGRRPFGSGYNRDDRHGSRAERQSPTRGNSYIFSKMNVNEMPFNPKRNI</sequence>
<feature type="compositionally biased region" description="Basic and acidic residues" evidence="3">
    <location>
        <begin position="413"/>
        <end position="426"/>
    </location>
</feature>
<dbReference type="PANTHER" id="PTHR23236">
    <property type="entry name" value="EUKARYOTIC TRANSLATION INITIATION FACTOR 4B/4H"/>
    <property type="match status" value="1"/>
</dbReference>
<dbReference type="CDD" id="cd12402">
    <property type="entry name" value="RRM_eIF4B"/>
    <property type="match status" value="1"/>
</dbReference>
<feature type="compositionally biased region" description="Basic and acidic residues" evidence="3">
    <location>
        <begin position="261"/>
        <end position="343"/>
    </location>
</feature>
<evidence type="ECO:0000256" key="2">
    <source>
        <dbReference type="PROSITE-ProRule" id="PRU00176"/>
    </source>
</evidence>
<gene>
    <name evidence="6" type="ORF">MGAL_10B052296</name>
</gene>
<keyword evidence="7" id="KW-1185">Reference proteome</keyword>
<feature type="signal peptide" evidence="4">
    <location>
        <begin position="1"/>
        <end position="19"/>
    </location>
</feature>
<dbReference type="PROSITE" id="PS50102">
    <property type="entry name" value="RRM"/>
    <property type="match status" value="1"/>
</dbReference>
<protein>
    <submittedName>
        <fullName evidence="6">Translation initiation factor 4B</fullName>
    </submittedName>
</protein>
<dbReference type="InterPro" id="IPR035979">
    <property type="entry name" value="RBD_domain_sf"/>
</dbReference>
<evidence type="ECO:0000256" key="4">
    <source>
        <dbReference type="SAM" id="SignalP"/>
    </source>
</evidence>
<dbReference type="Gene3D" id="3.30.70.330">
    <property type="match status" value="1"/>
</dbReference>
<dbReference type="GO" id="GO:0003723">
    <property type="term" value="F:RNA binding"/>
    <property type="evidence" value="ECO:0007669"/>
    <property type="project" value="UniProtKB-UniRule"/>
</dbReference>
<proteinExistence type="predicted"/>
<dbReference type="Proteomes" id="UP000596742">
    <property type="component" value="Unassembled WGS sequence"/>
</dbReference>
<dbReference type="Pfam" id="PF00076">
    <property type="entry name" value="RRM_1"/>
    <property type="match status" value="1"/>
</dbReference>
<evidence type="ECO:0000259" key="5">
    <source>
        <dbReference type="PROSITE" id="PS50102"/>
    </source>
</evidence>
<dbReference type="EMBL" id="UYJE01005772">
    <property type="protein sequence ID" value="VDI40169.1"/>
    <property type="molecule type" value="Genomic_DNA"/>
</dbReference>
<evidence type="ECO:0000256" key="1">
    <source>
        <dbReference type="ARBA" id="ARBA00022884"/>
    </source>
</evidence>
<feature type="chain" id="PRO_5032850997" evidence="4">
    <location>
        <begin position="20"/>
        <end position="451"/>
    </location>
</feature>
<dbReference type="InterPro" id="IPR012677">
    <property type="entry name" value="Nucleotide-bd_a/b_plait_sf"/>
</dbReference>
<keyword evidence="1 2" id="KW-0694">RNA-binding</keyword>
<keyword evidence="6" id="KW-0396">Initiation factor</keyword>
<reference evidence="6" key="1">
    <citation type="submission" date="2018-11" db="EMBL/GenBank/DDBJ databases">
        <authorList>
            <person name="Alioto T."/>
            <person name="Alioto T."/>
        </authorList>
    </citation>
    <scope>NUCLEOTIDE SEQUENCE</scope>
</reference>
<name>A0A8B6EXI2_MYTGA</name>
<keyword evidence="6" id="KW-0648">Protein biosynthesis</keyword>
<dbReference type="AlphaFoldDB" id="A0A8B6EXI2"/>
<evidence type="ECO:0000313" key="7">
    <source>
        <dbReference type="Proteomes" id="UP000596742"/>
    </source>
</evidence>
<dbReference type="PANTHER" id="PTHR23236:SF2">
    <property type="entry name" value="EUKARYOTIC TRANSLATION INITIATION FACTOR 4B"/>
    <property type="match status" value="1"/>
</dbReference>